<evidence type="ECO:0000313" key="5">
    <source>
        <dbReference type="Proteomes" id="UP000824469"/>
    </source>
</evidence>
<dbReference type="InterPro" id="IPR011257">
    <property type="entry name" value="DNA_glycosylase"/>
</dbReference>
<dbReference type="PANTHER" id="PTHR43003">
    <property type="entry name" value="DNA-3-METHYLADENINE GLYCOSYLASE"/>
    <property type="match status" value="1"/>
</dbReference>
<dbReference type="EMBL" id="JAHRHJ020000004">
    <property type="protein sequence ID" value="KAH9319400.1"/>
    <property type="molecule type" value="Genomic_DNA"/>
</dbReference>
<evidence type="ECO:0000256" key="3">
    <source>
        <dbReference type="SAM" id="MobiDB-lite"/>
    </source>
</evidence>
<feature type="compositionally biased region" description="Basic residues" evidence="3">
    <location>
        <begin position="1"/>
        <end position="10"/>
    </location>
</feature>
<protein>
    <recommendedName>
        <fullName evidence="6">HhH-GPD domain-containing protein</fullName>
    </recommendedName>
</protein>
<feature type="non-terminal residue" evidence="4">
    <location>
        <position position="1"/>
    </location>
</feature>
<dbReference type="GO" id="GO:0032131">
    <property type="term" value="F:alkylated DNA binding"/>
    <property type="evidence" value="ECO:0007669"/>
    <property type="project" value="TreeGrafter"/>
</dbReference>
<dbReference type="GO" id="GO:0005634">
    <property type="term" value="C:nucleus"/>
    <property type="evidence" value="ECO:0007669"/>
    <property type="project" value="TreeGrafter"/>
</dbReference>
<organism evidence="4 5">
    <name type="scientific">Taxus chinensis</name>
    <name type="common">Chinese yew</name>
    <name type="synonym">Taxus wallichiana var. chinensis</name>
    <dbReference type="NCBI Taxonomy" id="29808"/>
    <lineage>
        <taxon>Eukaryota</taxon>
        <taxon>Viridiplantae</taxon>
        <taxon>Streptophyta</taxon>
        <taxon>Embryophyta</taxon>
        <taxon>Tracheophyta</taxon>
        <taxon>Spermatophyta</taxon>
        <taxon>Pinopsida</taxon>
        <taxon>Pinidae</taxon>
        <taxon>Conifers II</taxon>
        <taxon>Cupressales</taxon>
        <taxon>Taxaceae</taxon>
        <taxon>Taxus</taxon>
    </lineage>
</organism>
<evidence type="ECO:0000313" key="4">
    <source>
        <dbReference type="EMBL" id="KAH9319400.1"/>
    </source>
</evidence>
<evidence type="ECO:0000256" key="2">
    <source>
        <dbReference type="ARBA" id="ARBA00023204"/>
    </source>
</evidence>
<comment type="caution">
    <text evidence="4">The sequence shown here is derived from an EMBL/GenBank/DDBJ whole genome shotgun (WGS) entry which is preliminary data.</text>
</comment>
<dbReference type="GO" id="GO:0006307">
    <property type="term" value="P:DNA alkylation repair"/>
    <property type="evidence" value="ECO:0007669"/>
    <property type="project" value="TreeGrafter"/>
</dbReference>
<dbReference type="Proteomes" id="UP000824469">
    <property type="component" value="Unassembled WGS sequence"/>
</dbReference>
<sequence>MTSKRPRRSTTKIPPPEEKGGVQKTHKPKITKKSIKAITTTSASCKSNFRSRKVRNVLVQHKEETVIVQRPTPDPKALSSEDAVLMAIKHLKECDLKLGSIIEMHDTPKFQKCQSAFQSLVRTIVCQQLAPKAADSIHHRLVSLCEVQCNWAAWEDMSLLLLWHHYSLRHGLTIPNSSLWWNQISQANSLPFAVQLEYRGHSFANRGIIPVKGIWDPRTYNWLVWHLGETGVIPETISKLSVAEMRNVGISERKASYLHDLASNFMSGVLSDSLIFEMDDDSLISSLTAVKGIGGL</sequence>
<gene>
    <name evidence="4" type="ORF">KI387_021169</name>
</gene>
<dbReference type="GO" id="GO:0032993">
    <property type="term" value="C:protein-DNA complex"/>
    <property type="evidence" value="ECO:0007669"/>
    <property type="project" value="TreeGrafter"/>
</dbReference>
<dbReference type="AlphaFoldDB" id="A0AA38LEZ7"/>
<name>A0AA38LEZ7_TAXCH</name>
<dbReference type="PANTHER" id="PTHR43003:SF5">
    <property type="entry name" value="DNA-3-METHYLADENINE GLYCOSYLASE"/>
    <property type="match status" value="1"/>
</dbReference>
<keyword evidence="1" id="KW-0227">DNA damage</keyword>
<keyword evidence="2" id="KW-0234">DNA repair</keyword>
<accession>A0AA38LEZ7</accession>
<dbReference type="GO" id="GO:0008725">
    <property type="term" value="F:DNA-3-methyladenine glycosylase activity"/>
    <property type="evidence" value="ECO:0007669"/>
    <property type="project" value="TreeGrafter"/>
</dbReference>
<keyword evidence="5" id="KW-1185">Reference proteome</keyword>
<reference evidence="4 5" key="1">
    <citation type="journal article" date="2021" name="Nat. Plants">
        <title>The Taxus genome provides insights into paclitaxel biosynthesis.</title>
        <authorList>
            <person name="Xiong X."/>
            <person name="Gou J."/>
            <person name="Liao Q."/>
            <person name="Li Y."/>
            <person name="Zhou Q."/>
            <person name="Bi G."/>
            <person name="Li C."/>
            <person name="Du R."/>
            <person name="Wang X."/>
            <person name="Sun T."/>
            <person name="Guo L."/>
            <person name="Liang H."/>
            <person name="Lu P."/>
            <person name="Wu Y."/>
            <person name="Zhang Z."/>
            <person name="Ro D.K."/>
            <person name="Shang Y."/>
            <person name="Huang S."/>
            <person name="Yan J."/>
        </authorList>
    </citation>
    <scope>NUCLEOTIDE SEQUENCE [LARGE SCALE GENOMIC DNA]</scope>
    <source>
        <strain evidence="4">Ta-2019</strain>
    </source>
</reference>
<dbReference type="SUPFAM" id="SSF48150">
    <property type="entry name" value="DNA-glycosylase"/>
    <property type="match status" value="1"/>
</dbReference>
<dbReference type="GO" id="GO:0006285">
    <property type="term" value="P:base-excision repair, AP site formation"/>
    <property type="evidence" value="ECO:0007669"/>
    <property type="project" value="TreeGrafter"/>
</dbReference>
<proteinExistence type="predicted"/>
<dbReference type="InterPro" id="IPR051912">
    <property type="entry name" value="Alkylbase_DNA_Glycosylase/TA"/>
</dbReference>
<feature type="compositionally biased region" description="Basic residues" evidence="3">
    <location>
        <begin position="24"/>
        <end position="33"/>
    </location>
</feature>
<feature type="region of interest" description="Disordered" evidence="3">
    <location>
        <begin position="1"/>
        <end position="33"/>
    </location>
</feature>
<evidence type="ECO:0008006" key="6">
    <source>
        <dbReference type="Google" id="ProtNLM"/>
    </source>
</evidence>
<evidence type="ECO:0000256" key="1">
    <source>
        <dbReference type="ARBA" id="ARBA00022763"/>
    </source>
</evidence>
<dbReference type="Gene3D" id="1.10.340.30">
    <property type="entry name" value="Hypothetical protein, domain 2"/>
    <property type="match status" value="1"/>
</dbReference>
<dbReference type="GO" id="GO:0043916">
    <property type="term" value="F:DNA-7-methylguanine glycosylase activity"/>
    <property type="evidence" value="ECO:0007669"/>
    <property type="project" value="TreeGrafter"/>
</dbReference>